<dbReference type="Gene3D" id="1.10.150.130">
    <property type="match status" value="1"/>
</dbReference>
<reference evidence="2" key="1">
    <citation type="submission" date="2023-03" db="EMBL/GenBank/DDBJ databases">
        <title>Massive genome expansion in bonnet fungi (Mycena s.s.) driven by repeated elements and novel gene families across ecological guilds.</title>
        <authorList>
            <consortium name="Lawrence Berkeley National Laboratory"/>
            <person name="Harder C.B."/>
            <person name="Miyauchi S."/>
            <person name="Viragh M."/>
            <person name="Kuo A."/>
            <person name="Thoen E."/>
            <person name="Andreopoulos B."/>
            <person name="Lu D."/>
            <person name="Skrede I."/>
            <person name="Drula E."/>
            <person name="Henrissat B."/>
            <person name="Morin E."/>
            <person name="Kohler A."/>
            <person name="Barry K."/>
            <person name="LaButti K."/>
            <person name="Morin E."/>
            <person name="Salamov A."/>
            <person name="Lipzen A."/>
            <person name="Mereny Z."/>
            <person name="Hegedus B."/>
            <person name="Baldrian P."/>
            <person name="Stursova M."/>
            <person name="Weitz H."/>
            <person name="Taylor A."/>
            <person name="Grigoriev I.V."/>
            <person name="Nagy L.G."/>
            <person name="Martin F."/>
            <person name="Kauserud H."/>
        </authorList>
    </citation>
    <scope>NUCLEOTIDE SEQUENCE</scope>
    <source>
        <strain evidence="2">CBHHK067</strain>
    </source>
</reference>
<dbReference type="InterPro" id="IPR010998">
    <property type="entry name" value="Integrase_recombinase_N"/>
</dbReference>
<evidence type="ECO:0000313" key="2">
    <source>
        <dbReference type="EMBL" id="KAJ7701186.1"/>
    </source>
</evidence>
<feature type="non-terminal residue" evidence="2">
    <location>
        <position position="249"/>
    </location>
</feature>
<protein>
    <recommendedName>
        <fullName evidence="4">Integrase SAM-like N-terminal domain-containing protein</fullName>
    </recommendedName>
</protein>
<evidence type="ECO:0000313" key="3">
    <source>
        <dbReference type="Proteomes" id="UP001221757"/>
    </source>
</evidence>
<dbReference type="Proteomes" id="UP001221757">
    <property type="component" value="Unassembled WGS sequence"/>
</dbReference>
<dbReference type="AlphaFoldDB" id="A0AAD7DYH2"/>
<keyword evidence="3" id="KW-1185">Reference proteome</keyword>
<accession>A0AAD7DYH2</accession>
<evidence type="ECO:0000256" key="1">
    <source>
        <dbReference type="ARBA" id="ARBA00023125"/>
    </source>
</evidence>
<evidence type="ECO:0008006" key="4">
    <source>
        <dbReference type="Google" id="ProtNLM"/>
    </source>
</evidence>
<sequence length="249" mass="27064">VEKVLHHAWADSTLTGYGYAVDRFLAFCTAEKIPKKFQLPADKFDLCAFAASGAGVHSGSTTRNNMAALKAWHIAQGQGDPLCLSHPWQGSSRLHYVLAGVQNLAPDSSKCPPRPPINSAVLRTLYEGLDFPCLRDVAVFAAACVAFWGQCQLGKILPNTRNDPALAPKPTRAHVSRSHRNKHATKLRLPRTKAIKSGDDVILVAQSNPINPQIALHALSKIHNIPSSAMLFAYQTPTGFRDPHLAKIP</sequence>
<dbReference type="SUPFAM" id="SSF47823">
    <property type="entry name" value="lambda integrase-like, N-terminal domain"/>
    <property type="match status" value="1"/>
</dbReference>
<comment type="caution">
    <text evidence="2">The sequence shown here is derived from an EMBL/GenBank/DDBJ whole genome shotgun (WGS) entry which is preliminary data.</text>
</comment>
<keyword evidence="1" id="KW-0238">DNA-binding</keyword>
<dbReference type="EMBL" id="JARKIE010000018">
    <property type="protein sequence ID" value="KAJ7701186.1"/>
    <property type="molecule type" value="Genomic_DNA"/>
</dbReference>
<dbReference type="GO" id="GO:0003677">
    <property type="term" value="F:DNA binding"/>
    <property type="evidence" value="ECO:0007669"/>
    <property type="project" value="UniProtKB-KW"/>
</dbReference>
<gene>
    <name evidence="2" type="ORF">B0H17DRAFT_924790</name>
</gene>
<name>A0AAD7DYH2_MYCRO</name>
<proteinExistence type="predicted"/>
<organism evidence="2 3">
    <name type="scientific">Mycena rosella</name>
    <name type="common">Pink bonnet</name>
    <name type="synonym">Agaricus rosellus</name>
    <dbReference type="NCBI Taxonomy" id="1033263"/>
    <lineage>
        <taxon>Eukaryota</taxon>
        <taxon>Fungi</taxon>
        <taxon>Dikarya</taxon>
        <taxon>Basidiomycota</taxon>
        <taxon>Agaricomycotina</taxon>
        <taxon>Agaricomycetes</taxon>
        <taxon>Agaricomycetidae</taxon>
        <taxon>Agaricales</taxon>
        <taxon>Marasmiineae</taxon>
        <taxon>Mycenaceae</taxon>
        <taxon>Mycena</taxon>
    </lineage>
</organism>